<evidence type="ECO:0000256" key="1">
    <source>
        <dbReference type="SAM" id="MobiDB-lite"/>
    </source>
</evidence>
<sequence length="170" mass="18687">MAPYSAEQKTPSIACSASTASLNTCGHFVVREVVEQKGKARTAQVPLCLASRSLPQCKTLCSRRCRKAPRSSKSTLCSSMRGSASAAVEVIKPKVGRQKVETPNGRNLEWSEDRTVETSKGRIIGTGNTESHVTEWSKYGKSYYRMVVETSNGQDTESQNANSEPRRNKR</sequence>
<accession>A0A085LR93</accession>
<protein>
    <submittedName>
        <fullName evidence="2">Uncharacterized protein</fullName>
    </submittedName>
</protein>
<dbReference type="AlphaFoldDB" id="A0A085LR93"/>
<evidence type="ECO:0000313" key="3">
    <source>
        <dbReference type="Proteomes" id="UP000030764"/>
    </source>
</evidence>
<reference evidence="2 3" key="1">
    <citation type="journal article" date="2014" name="Nat. Genet.">
        <title>Genome and transcriptome of the porcine whipworm Trichuris suis.</title>
        <authorList>
            <person name="Jex A.R."/>
            <person name="Nejsum P."/>
            <person name="Schwarz E.M."/>
            <person name="Hu L."/>
            <person name="Young N.D."/>
            <person name="Hall R.S."/>
            <person name="Korhonen P.K."/>
            <person name="Liao S."/>
            <person name="Thamsborg S."/>
            <person name="Xia J."/>
            <person name="Xu P."/>
            <person name="Wang S."/>
            <person name="Scheerlinck J.P."/>
            <person name="Hofmann A."/>
            <person name="Sternberg P.W."/>
            <person name="Wang J."/>
            <person name="Gasser R.B."/>
        </authorList>
    </citation>
    <scope>NUCLEOTIDE SEQUENCE [LARGE SCALE GENOMIC DNA]</scope>
    <source>
        <strain evidence="2">DCEP-RM93M</strain>
    </source>
</reference>
<evidence type="ECO:0000313" key="2">
    <source>
        <dbReference type="EMBL" id="KFD47489.1"/>
    </source>
</evidence>
<dbReference type="Proteomes" id="UP000030764">
    <property type="component" value="Unassembled WGS sequence"/>
</dbReference>
<proteinExistence type="predicted"/>
<keyword evidence="3" id="KW-1185">Reference proteome</keyword>
<feature type="region of interest" description="Disordered" evidence="1">
    <location>
        <begin position="150"/>
        <end position="170"/>
    </location>
</feature>
<organism evidence="2 3">
    <name type="scientific">Trichuris suis</name>
    <name type="common">pig whipworm</name>
    <dbReference type="NCBI Taxonomy" id="68888"/>
    <lineage>
        <taxon>Eukaryota</taxon>
        <taxon>Metazoa</taxon>
        <taxon>Ecdysozoa</taxon>
        <taxon>Nematoda</taxon>
        <taxon>Enoplea</taxon>
        <taxon>Dorylaimia</taxon>
        <taxon>Trichinellida</taxon>
        <taxon>Trichuridae</taxon>
        <taxon>Trichuris</taxon>
    </lineage>
</organism>
<gene>
    <name evidence="2" type="ORF">M513_11650</name>
</gene>
<name>A0A085LR93_9BILA</name>
<dbReference type="EMBL" id="KL363325">
    <property type="protein sequence ID" value="KFD47489.1"/>
    <property type="molecule type" value="Genomic_DNA"/>
</dbReference>
<feature type="compositionally biased region" description="Polar residues" evidence="1">
    <location>
        <begin position="150"/>
        <end position="163"/>
    </location>
</feature>